<dbReference type="EMBL" id="JALHLF010000021">
    <property type="protein sequence ID" value="MCJ2182595.1"/>
    <property type="molecule type" value="Genomic_DNA"/>
</dbReference>
<dbReference type="CDD" id="cd10451">
    <property type="entry name" value="GIY-YIG_LuxR_like"/>
    <property type="match status" value="1"/>
</dbReference>
<accession>A0ABT0BCJ3</accession>
<gene>
    <name evidence="2" type="ORF">MTR62_07805</name>
</gene>
<evidence type="ECO:0000313" key="2">
    <source>
        <dbReference type="EMBL" id="MCJ2182595.1"/>
    </source>
</evidence>
<name>A0ABT0BCJ3_9SPHN</name>
<dbReference type="Proteomes" id="UP001162881">
    <property type="component" value="Unassembled WGS sequence"/>
</dbReference>
<keyword evidence="3" id="KW-1185">Reference proteome</keyword>
<sequence>MNKDDRKAALARYRDSAPAIGIYALRADRQPDDTASARMPQDTTAGTPPAIWIGRARDLRAIENRVTFTLRLGKCPHASLQTAWLKLGAAAIRFEILEELDREKLGPALERTLKERHEYWIAHLGAVRI</sequence>
<comment type="caution">
    <text evidence="2">The sequence shown here is derived from an EMBL/GenBank/DDBJ whole genome shotgun (WGS) entry which is preliminary data.</text>
</comment>
<feature type="region of interest" description="Disordered" evidence="1">
    <location>
        <begin position="24"/>
        <end position="48"/>
    </location>
</feature>
<reference evidence="2" key="1">
    <citation type="submission" date="2022-03" db="EMBL/GenBank/DDBJ databases">
        <title>Identification of a novel bacterium isolated from mangrove sediments.</title>
        <authorList>
            <person name="Pan X."/>
        </authorList>
    </citation>
    <scope>NUCLEOTIDE SEQUENCE</scope>
    <source>
        <strain evidence="2">B1949</strain>
    </source>
</reference>
<evidence type="ECO:0000313" key="3">
    <source>
        <dbReference type="Proteomes" id="UP001162881"/>
    </source>
</evidence>
<dbReference type="RefSeq" id="WP_244018689.1">
    <property type="nucleotide sequence ID" value="NZ_JALHLF010000021.1"/>
</dbReference>
<protein>
    <submittedName>
        <fullName evidence="2">GIY-YIG nuclease family protein</fullName>
    </submittedName>
</protein>
<dbReference type="InterPro" id="IPR035901">
    <property type="entry name" value="GIY-YIG_endonuc_sf"/>
</dbReference>
<dbReference type="Gene3D" id="3.40.1440.10">
    <property type="entry name" value="GIY-YIG endonuclease"/>
    <property type="match status" value="1"/>
</dbReference>
<evidence type="ECO:0000256" key="1">
    <source>
        <dbReference type="SAM" id="MobiDB-lite"/>
    </source>
</evidence>
<proteinExistence type="predicted"/>
<organism evidence="2 3">
    <name type="scientific">Novosphingobium organovorum</name>
    <dbReference type="NCBI Taxonomy" id="2930092"/>
    <lineage>
        <taxon>Bacteria</taxon>
        <taxon>Pseudomonadati</taxon>
        <taxon>Pseudomonadota</taxon>
        <taxon>Alphaproteobacteria</taxon>
        <taxon>Sphingomonadales</taxon>
        <taxon>Sphingomonadaceae</taxon>
        <taxon>Novosphingobium</taxon>
    </lineage>
</organism>